<name>A0A166CUJ3_9EURY</name>
<sequence length="241" mass="25382">MKAIAIGADVSNNDVSTSKSLIENIEKDLYKLIDLGARNAALTNITGDDVVISAFVEDSLLETINQGIINILRDNAEDIGDVGGISDNPKTAGEGVSYAEAVIQQDRYPDAVILAFDTYGGEPFVGDAANSAIDAATGMKNLTDISNKIKDETKKIPGVGYVSNETDDPIVVATIEEIESVGIISSAMIGAALGNKNIYLVERGTPANIIPGSAILSATAFMNGNIIDLAIPFHQRTKILR</sequence>
<evidence type="ECO:0000313" key="1">
    <source>
        <dbReference type="EMBL" id="KZX14879.1"/>
    </source>
</evidence>
<gene>
    <name evidence="1" type="ORF">MBCUT_18710</name>
</gene>
<comment type="caution">
    <text evidence="1">The sequence shown here is derived from an EMBL/GenBank/DDBJ whole genome shotgun (WGS) entry which is preliminary data.</text>
</comment>
<evidence type="ECO:0000313" key="2">
    <source>
        <dbReference type="Proteomes" id="UP000077275"/>
    </source>
</evidence>
<accession>A0A166CUJ3</accession>
<dbReference type="PIRSF" id="PIRSF005278">
    <property type="entry name" value="UCP005278"/>
    <property type="match status" value="1"/>
</dbReference>
<keyword evidence="2" id="KW-1185">Reference proteome</keyword>
<dbReference type="EMBL" id="LWMW01000143">
    <property type="protein sequence ID" value="KZX14879.1"/>
    <property type="molecule type" value="Genomic_DNA"/>
</dbReference>
<dbReference type="STRING" id="47311.MBCUT_18710"/>
<dbReference type="RefSeq" id="WP_067260402.1">
    <property type="nucleotide sequence ID" value="NZ_LWMW01000143.1"/>
</dbReference>
<protein>
    <submittedName>
        <fullName evidence="1">Uncharacterized protein</fullName>
    </submittedName>
</protein>
<dbReference type="Proteomes" id="UP000077275">
    <property type="component" value="Unassembled WGS sequence"/>
</dbReference>
<dbReference type="AlphaFoldDB" id="A0A166CUJ3"/>
<organism evidence="1 2">
    <name type="scientific">Methanobrevibacter cuticularis</name>
    <dbReference type="NCBI Taxonomy" id="47311"/>
    <lineage>
        <taxon>Archaea</taxon>
        <taxon>Methanobacteriati</taxon>
        <taxon>Methanobacteriota</taxon>
        <taxon>Methanomada group</taxon>
        <taxon>Methanobacteria</taxon>
        <taxon>Methanobacteriales</taxon>
        <taxon>Methanobacteriaceae</taxon>
        <taxon>Methanobrevibacter</taxon>
    </lineage>
</organism>
<dbReference type="PATRIC" id="fig|47311.3.peg.2035"/>
<reference evidence="1 2" key="1">
    <citation type="submission" date="2016-04" db="EMBL/GenBank/DDBJ databases">
        <title>Genome sequence of Methanobrevibacter cuticularis DSM 11139.</title>
        <authorList>
            <person name="Poehlein A."/>
            <person name="Seedorf H."/>
            <person name="Daniel R."/>
        </authorList>
    </citation>
    <scope>NUCLEOTIDE SEQUENCE [LARGE SCALE GENOMIC DNA]</scope>
    <source>
        <strain evidence="1 2">DSM 11139</strain>
    </source>
</reference>
<proteinExistence type="predicted"/>
<dbReference type="OrthoDB" id="74957at2157"/>
<dbReference type="InterPro" id="IPR012021">
    <property type="entry name" value="UCP005278"/>
</dbReference>